<evidence type="ECO:0000313" key="2">
    <source>
        <dbReference type="EMBL" id="GBN85727.1"/>
    </source>
</evidence>
<evidence type="ECO:0000259" key="1">
    <source>
        <dbReference type="PROSITE" id="PS50879"/>
    </source>
</evidence>
<dbReference type="SUPFAM" id="SSF53098">
    <property type="entry name" value="Ribonuclease H-like"/>
    <property type="match status" value="1"/>
</dbReference>
<proteinExistence type="predicted"/>
<comment type="caution">
    <text evidence="2">The sequence shown here is derived from an EMBL/GenBank/DDBJ whole genome shotgun (WGS) entry which is preliminary data.</text>
</comment>
<protein>
    <recommendedName>
        <fullName evidence="1">RNase H type-1 domain-containing protein</fullName>
    </recommendedName>
</protein>
<dbReference type="Proteomes" id="UP000499080">
    <property type="component" value="Unassembled WGS sequence"/>
</dbReference>
<keyword evidence="3" id="KW-1185">Reference proteome</keyword>
<dbReference type="InterPro" id="IPR012337">
    <property type="entry name" value="RNaseH-like_sf"/>
</dbReference>
<evidence type="ECO:0000313" key="3">
    <source>
        <dbReference type="Proteomes" id="UP000499080"/>
    </source>
</evidence>
<dbReference type="GO" id="GO:0003676">
    <property type="term" value="F:nucleic acid binding"/>
    <property type="evidence" value="ECO:0007669"/>
    <property type="project" value="InterPro"/>
</dbReference>
<gene>
    <name evidence="2" type="ORF">AVEN_187365_1</name>
</gene>
<dbReference type="EMBL" id="BGPR01020908">
    <property type="protein sequence ID" value="GBN85727.1"/>
    <property type="molecule type" value="Genomic_DNA"/>
</dbReference>
<dbReference type="InterPro" id="IPR002156">
    <property type="entry name" value="RNaseH_domain"/>
</dbReference>
<dbReference type="GO" id="GO:0004523">
    <property type="term" value="F:RNA-DNA hybrid ribonuclease activity"/>
    <property type="evidence" value="ECO:0007669"/>
    <property type="project" value="InterPro"/>
</dbReference>
<accession>A0A4Y2SCD7</accession>
<reference evidence="2 3" key="1">
    <citation type="journal article" date="2019" name="Sci. Rep.">
        <title>Orb-weaving spider Araneus ventricosus genome elucidates the spidroin gene catalogue.</title>
        <authorList>
            <person name="Kono N."/>
            <person name="Nakamura H."/>
            <person name="Ohtoshi R."/>
            <person name="Moran D.A.P."/>
            <person name="Shinohara A."/>
            <person name="Yoshida Y."/>
            <person name="Fujiwara M."/>
            <person name="Mori M."/>
            <person name="Tomita M."/>
            <person name="Arakawa K."/>
        </authorList>
    </citation>
    <scope>NUCLEOTIDE SEQUENCE [LARGE SCALE GENOMIC DNA]</scope>
</reference>
<dbReference type="Gene3D" id="3.30.420.10">
    <property type="entry name" value="Ribonuclease H-like superfamily/Ribonuclease H"/>
    <property type="match status" value="1"/>
</dbReference>
<dbReference type="AlphaFoldDB" id="A0A4Y2SCD7"/>
<dbReference type="Pfam" id="PF00075">
    <property type="entry name" value="RNase_H"/>
    <property type="match status" value="1"/>
</dbReference>
<sequence length="133" mass="14776">MRKTSQEASKYGVIANQKATSPIVSQVQATLLQAQHIRLGWIRAHVGHIGNEMAETLAKSAIEDEEVPQYLIPLPRSSAKKLLRDRALAKWKGFWRKHEYGRSTQSQRSATKATTGLASSHNLSLVMALSQNI</sequence>
<dbReference type="PROSITE" id="PS50879">
    <property type="entry name" value="RNASE_H_1"/>
    <property type="match status" value="1"/>
</dbReference>
<organism evidence="2 3">
    <name type="scientific">Araneus ventricosus</name>
    <name type="common">Orbweaver spider</name>
    <name type="synonym">Epeira ventricosa</name>
    <dbReference type="NCBI Taxonomy" id="182803"/>
    <lineage>
        <taxon>Eukaryota</taxon>
        <taxon>Metazoa</taxon>
        <taxon>Ecdysozoa</taxon>
        <taxon>Arthropoda</taxon>
        <taxon>Chelicerata</taxon>
        <taxon>Arachnida</taxon>
        <taxon>Araneae</taxon>
        <taxon>Araneomorphae</taxon>
        <taxon>Entelegynae</taxon>
        <taxon>Araneoidea</taxon>
        <taxon>Araneidae</taxon>
        <taxon>Araneus</taxon>
    </lineage>
</organism>
<name>A0A4Y2SCD7_ARAVE</name>
<feature type="domain" description="RNase H type-1" evidence="1">
    <location>
        <begin position="1"/>
        <end position="63"/>
    </location>
</feature>
<dbReference type="InterPro" id="IPR036397">
    <property type="entry name" value="RNaseH_sf"/>
</dbReference>